<sequence>MNIQQTNELLLRIQVIDNRQIGDSTVLAWHELVADLDYDVAVEAVRMHRMESKEYLVPAHVRANAERIRLAGIERTDEWGNRIEPDAAAVAALERIRRGRAGQRAVGAA</sequence>
<dbReference type="RefSeq" id="WP_188754323.1">
    <property type="nucleotide sequence ID" value="NZ_BMJY01000001.1"/>
</dbReference>
<protein>
    <submittedName>
        <fullName evidence="1">Uncharacterized protein</fullName>
    </submittedName>
</protein>
<keyword evidence="2" id="KW-1185">Reference proteome</keyword>
<dbReference type="AlphaFoldDB" id="A0A917MKR8"/>
<gene>
    <name evidence="1" type="ORF">GCM10010921_01390</name>
</gene>
<name>A0A917MKR8_9MICO</name>
<evidence type="ECO:0000313" key="2">
    <source>
        <dbReference type="Proteomes" id="UP000657592"/>
    </source>
</evidence>
<reference evidence="1" key="1">
    <citation type="journal article" date="2014" name="Int. J. Syst. Evol. Microbiol.">
        <title>Complete genome sequence of Corynebacterium casei LMG S-19264T (=DSM 44701T), isolated from a smear-ripened cheese.</title>
        <authorList>
            <consortium name="US DOE Joint Genome Institute (JGI-PGF)"/>
            <person name="Walter F."/>
            <person name="Albersmeier A."/>
            <person name="Kalinowski J."/>
            <person name="Ruckert C."/>
        </authorList>
    </citation>
    <scope>NUCLEOTIDE SEQUENCE</scope>
    <source>
        <strain evidence="1">CGMCC 1.15794</strain>
    </source>
</reference>
<dbReference type="EMBL" id="BMJY01000001">
    <property type="protein sequence ID" value="GGH34015.1"/>
    <property type="molecule type" value="Genomic_DNA"/>
</dbReference>
<reference evidence="1" key="2">
    <citation type="submission" date="2020-09" db="EMBL/GenBank/DDBJ databases">
        <authorList>
            <person name="Sun Q."/>
            <person name="Zhou Y."/>
        </authorList>
    </citation>
    <scope>NUCLEOTIDE SEQUENCE</scope>
    <source>
        <strain evidence="1">CGMCC 1.15794</strain>
    </source>
</reference>
<dbReference type="Proteomes" id="UP000657592">
    <property type="component" value="Unassembled WGS sequence"/>
</dbReference>
<comment type="caution">
    <text evidence="1">The sequence shown here is derived from an EMBL/GenBank/DDBJ whole genome shotgun (WGS) entry which is preliminary data.</text>
</comment>
<accession>A0A917MKR8</accession>
<evidence type="ECO:0000313" key="1">
    <source>
        <dbReference type="EMBL" id="GGH34015.1"/>
    </source>
</evidence>
<proteinExistence type="predicted"/>
<organism evidence="1 2">
    <name type="scientific">Microbacterium album</name>
    <dbReference type="NCBI Taxonomy" id="2053191"/>
    <lineage>
        <taxon>Bacteria</taxon>
        <taxon>Bacillati</taxon>
        <taxon>Actinomycetota</taxon>
        <taxon>Actinomycetes</taxon>
        <taxon>Micrococcales</taxon>
        <taxon>Microbacteriaceae</taxon>
        <taxon>Microbacterium</taxon>
    </lineage>
</organism>